<dbReference type="Pfam" id="PF03211">
    <property type="entry name" value="Pectate_lyase"/>
    <property type="match status" value="1"/>
</dbReference>
<protein>
    <recommendedName>
        <fullName evidence="5 10">Pectate lyase</fullName>
        <ecNumber evidence="5 10">4.2.2.2</ecNumber>
    </recommendedName>
</protein>
<evidence type="ECO:0000256" key="9">
    <source>
        <dbReference type="ARBA" id="ARBA00023239"/>
    </source>
</evidence>
<name>A0A1C5GZH4_9ACTN</name>
<gene>
    <name evidence="12" type="ORF">GA0070614_0595</name>
</gene>
<keyword evidence="8 10" id="KW-0106">Calcium</keyword>
<dbReference type="PROSITE" id="PS51318">
    <property type="entry name" value="TAT"/>
    <property type="match status" value="1"/>
</dbReference>
<comment type="cofactor">
    <cofactor evidence="2 10">
        <name>Ca(2+)</name>
        <dbReference type="ChEBI" id="CHEBI:29108"/>
    </cofactor>
</comment>
<keyword evidence="13" id="KW-1185">Reference proteome</keyword>
<comment type="subcellular location">
    <subcellularLocation>
        <location evidence="3 10">Secreted</location>
    </subcellularLocation>
</comment>
<evidence type="ECO:0000256" key="4">
    <source>
        <dbReference type="ARBA" id="ARBA00006463"/>
    </source>
</evidence>
<dbReference type="RefSeq" id="WP_231933500.1">
    <property type="nucleotide sequence ID" value="NZ_LT607753.1"/>
</dbReference>
<keyword evidence="7 10" id="KW-0732">Signal</keyword>
<dbReference type="GO" id="GO:0030570">
    <property type="term" value="F:pectate lyase activity"/>
    <property type="evidence" value="ECO:0007669"/>
    <property type="project" value="UniProtKB-UniRule"/>
</dbReference>
<evidence type="ECO:0000313" key="12">
    <source>
        <dbReference type="EMBL" id="SCG39083.1"/>
    </source>
</evidence>
<comment type="similarity">
    <text evidence="4 10">Belongs to the polysaccharide lyase 3 family.</text>
</comment>
<evidence type="ECO:0000313" key="13">
    <source>
        <dbReference type="Proteomes" id="UP000198215"/>
    </source>
</evidence>
<dbReference type="Proteomes" id="UP000198215">
    <property type="component" value="Chromosome I"/>
</dbReference>
<feature type="signal peptide" evidence="10">
    <location>
        <begin position="1"/>
        <end position="34"/>
    </location>
</feature>
<comment type="function">
    <text evidence="10">Catalyzes the depolymerization of both polygalacturonate and pectins of methyl esterification degree from 22 to 89%, with an endo mode of action. In contrast to the majority of pectate lyases, displays high activity on highly methylated pectins.</text>
</comment>
<dbReference type="Gene3D" id="2.160.20.10">
    <property type="entry name" value="Single-stranded right-handed beta-helix, Pectin lyase-like"/>
    <property type="match status" value="1"/>
</dbReference>
<dbReference type="GO" id="GO:0045490">
    <property type="term" value="P:pectin catabolic process"/>
    <property type="evidence" value="ECO:0007669"/>
    <property type="project" value="TreeGrafter"/>
</dbReference>
<dbReference type="EMBL" id="LT607753">
    <property type="protein sequence ID" value="SCG39083.1"/>
    <property type="molecule type" value="Genomic_DNA"/>
</dbReference>
<dbReference type="PANTHER" id="PTHR33407">
    <property type="entry name" value="PECTATE LYASE F-RELATED"/>
    <property type="match status" value="1"/>
</dbReference>
<dbReference type="GO" id="GO:0005576">
    <property type="term" value="C:extracellular region"/>
    <property type="evidence" value="ECO:0007669"/>
    <property type="project" value="UniProtKB-SubCell"/>
</dbReference>
<dbReference type="InterPro" id="IPR012334">
    <property type="entry name" value="Pectin_lyas_fold"/>
</dbReference>
<sequence>MRSTQNRLRRGWAAVGALALAATLVGGLGPAATAAPSATDTVAQPAPAAAQAAPSAQLASWPSPKGSQKVNSTIKVSGTLDGGLKRYYGIGDGGQGESQDAMFELAAGATLKNVIIGAPAGDGVHCEGNCTLINVWWEDVGEDAATFRGGSAYTVDGGGARSASDKVFQHNGSGTVTIKNFQVENAGKLYRACGNCSQSFQRHVVLQNVTAKKVKSIVGINSNWGDTARFSNITVLDDKKKKTKICTRFEGVKKGKEPKELGSGPDSKHCLYKESDISWR</sequence>
<evidence type="ECO:0000256" key="5">
    <source>
        <dbReference type="ARBA" id="ARBA00012272"/>
    </source>
</evidence>
<evidence type="ECO:0000256" key="1">
    <source>
        <dbReference type="ARBA" id="ARBA00000695"/>
    </source>
</evidence>
<evidence type="ECO:0000256" key="7">
    <source>
        <dbReference type="ARBA" id="ARBA00022729"/>
    </source>
</evidence>
<evidence type="ECO:0000256" key="3">
    <source>
        <dbReference type="ARBA" id="ARBA00004613"/>
    </source>
</evidence>
<comment type="catalytic activity">
    <reaction evidence="1 10">
        <text>Eliminative cleavage of (1-&gt;4)-alpha-D-galacturonan to give oligosaccharides with 4-deoxy-alpha-D-galact-4-enuronosyl groups at their non-reducing ends.</text>
        <dbReference type="EC" id="4.2.2.2"/>
    </reaction>
</comment>
<reference evidence="13" key="1">
    <citation type="submission" date="2016-06" db="EMBL/GenBank/DDBJ databases">
        <authorList>
            <person name="Varghese N."/>
            <person name="Submissions Spin"/>
        </authorList>
    </citation>
    <scope>NUCLEOTIDE SEQUENCE [LARGE SCALE GENOMIC DNA]</scope>
    <source>
        <strain evidence="13">DSM 45161</strain>
    </source>
</reference>
<dbReference type="InterPro" id="IPR011050">
    <property type="entry name" value="Pectin_lyase_fold/virulence"/>
</dbReference>
<dbReference type="InterPro" id="IPR006311">
    <property type="entry name" value="TAT_signal"/>
</dbReference>
<dbReference type="AlphaFoldDB" id="A0A1C5GZH4"/>
<accession>A0A1C5GZH4</accession>
<evidence type="ECO:0000256" key="10">
    <source>
        <dbReference type="RuleBase" id="RU367009"/>
    </source>
</evidence>
<evidence type="ECO:0000256" key="8">
    <source>
        <dbReference type="ARBA" id="ARBA00022837"/>
    </source>
</evidence>
<feature type="chain" id="PRO_5039763027" description="Pectate lyase" evidence="10">
    <location>
        <begin position="35"/>
        <end position="280"/>
    </location>
</feature>
<organism evidence="12 13">
    <name type="scientific">Micromonospora coxensis</name>
    <dbReference type="NCBI Taxonomy" id="356852"/>
    <lineage>
        <taxon>Bacteria</taxon>
        <taxon>Bacillati</taxon>
        <taxon>Actinomycetota</taxon>
        <taxon>Actinomycetes</taxon>
        <taxon>Micromonosporales</taxon>
        <taxon>Micromonosporaceae</taxon>
        <taxon>Micromonospora</taxon>
    </lineage>
</organism>
<keyword evidence="9 10" id="KW-0456">Lyase</keyword>
<dbReference type="PANTHER" id="PTHR33407:SF9">
    <property type="entry name" value="PECTATE LYASE F-RELATED"/>
    <property type="match status" value="1"/>
</dbReference>
<evidence type="ECO:0000256" key="11">
    <source>
        <dbReference type="SAM" id="MobiDB-lite"/>
    </source>
</evidence>
<dbReference type="EC" id="4.2.2.2" evidence="5 10"/>
<evidence type="ECO:0000256" key="6">
    <source>
        <dbReference type="ARBA" id="ARBA00022525"/>
    </source>
</evidence>
<dbReference type="InterPro" id="IPR004898">
    <property type="entry name" value="Pectate_lyase_PlyH/PlyE-like"/>
</dbReference>
<feature type="compositionally biased region" description="Low complexity" evidence="11">
    <location>
        <begin position="43"/>
        <end position="64"/>
    </location>
</feature>
<feature type="region of interest" description="Disordered" evidence="11">
    <location>
        <begin position="43"/>
        <end position="72"/>
    </location>
</feature>
<proteinExistence type="inferred from homology"/>
<keyword evidence="6 10" id="KW-0964">Secreted</keyword>
<dbReference type="SUPFAM" id="SSF51126">
    <property type="entry name" value="Pectin lyase-like"/>
    <property type="match status" value="1"/>
</dbReference>
<evidence type="ECO:0000256" key="2">
    <source>
        <dbReference type="ARBA" id="ARBA00001913"/>
    </source>
</evidence>